<proteinExistence type="predicted"/>
<organism evidence="9 10">
    <name type="scientific">Oldenlandia corymbosa var. corymbosa</name>
    <dbReference type="NCBI Taxonomy" id="529605"/>
    <lineage>
        <taxon>Eukaryota</taxon>
        <taxon>Viridiplantae</taxon>
        <taxon>Streptophyta</taxon>
        <taxon>Embryophyta</taxon>
        <taxon>Tracheophyta</taxon>
        <taxon>Spermatophyta</taxon>
        <taxon>Magnoliopsida</taxon>
        <taxon>eudicotyledons</taxon>
        <taxon>Gunneridae</taxon>
        <taxon>Pentapetalae</taxon>
        <taxon>asterids</taxon>
        <taxon>lamiids</taxon>
        <taxon>Gentianales</taxon>
        <taxon>Rubiaceae</taxon>
        <taxon>Rubioideae</taxon>
        <taxon>Spermacoceae</taxon>
        <taxon>Hedyotis-Oldenlandia complex</taxon>
        <taxon>Oldenlandia</taxon>
    </lineage>
</organism>
<protein>
    <submittedName>
        <fullName evidence="9">OLC1v1008251C1</fullName>
    </submittedName>
</protein>
<accession>A0AAV1DL41</accession>
<dbReference type="PANTHER" id="PTHR31458:SF16">
    <property type="entry name" value="BURP DOMAIN-CONTAINING PROTEIN"/>
    <property type="match status" value="1"/>
</dbReference>
<feature type="signal peptide" evidence="7">
    <location>
        <begin position="1"/>
        <end position="25"/>
    </location>
</feature>
<gene>
    <name evidence="9" type="ORF">OLC1_LOCUS16666</name>
</gene>
<keyword evidence="3" id="KW-0964">Secreted</keyword>
<evidence type="ECO:0000256" key="2">
    <source>
        <dbReference type="ARBA" id="ARBA00004271"/>
    </source>
</evidence>
<dbReference type="PROSITE" id="PS51277">
    <property type="entry name" value="BURP"/>
    <property type="match status" value="1"/>
</dbReference>
<keyword evidence="3" id="KW-0134">Cell wall</keyword>
<feature type="domain" description="BURP" evidence="8">
    <location>
        <begin position="129"/>
        <end position="340"/>
    </location>
</feature>
<dbReference type="Proteomes" id="UP001161247">
    <property type="component" value="Chromosome 6"/>
</dbReference>
<dbReference type="PANTHER" id="PTHR31458">
    <property type="entry name" value="POLYGALACTURONASE 1 BETA-LIKE PROTEIN 2"/>
    <property type="match status" value="1"/>
</dbReference>
<evidence type="ECO:0000256" key="5">
    <source>
        <dbReference type="ARBA" id="ARBA00022729"/>
    </source>
</evidence>
<keyword evidence="4" id="KW-0052">Apoplast</keyword>
<evidence type="ECO:0000256" key="6">
    <source>
        <dbReference type="ARBA" id="ARBA00023180"/>
    </source>
</evidence>
<evidence type="ECO:0000256" key="4">
    <source>
        <dbReference type="ARBA" id="ARBA00022523"/>
    </source>
</evidence>
<name>A0AAV1DL41_OLDCO</name>
<dbReference type="InterPro" id="IPR004873">
    <property type="entry name" value="BURP_dom"/>
</dbReference>
<evidence type="ECO:0000256" key="1">
    <source>
        <dbReference type="ARBA" id="ARBA00004191"/>
    </source>
</evidence>
<keyword evidence="10" id="KW-1185">Reference proteome</keyword>
<keyword evidence="6" id="KW-0325">Glycoprotein</keyword>
<evidence type="ECO:0000256" key="3">
    <source>
        <dbReference type="ARBA" id="ARBA00022512"/>
    </source>
</evidence>
<sequence>MATLSKIQFSMNLLLFLAFTPVAFSTVPSSSVSSIDQIQYWSNNVLNTMPNTIASKLSPLSKQDSNYFTSLVSSKQTISFDHAKFCSKAKLVCSTTSNQTPQSLNPSGFKIYSAIAQASDAAVAVPNSFFRLSILQKGYKFHLPDLNDQTPFRAFLPNQIASKISTTNSIDLQKLFPESFTSANTKEAIEASIHYCSSPRIKGEIKSCPNSLEDMINFSKKSLGGSKLIAFTSQSTKGSKQEVKIQNIKQFRAEKVVSCHEVFFPFATYFCHQLSSTRIYSVDLIDPATKAPVNKLVALCHMDTSGWPAEHVAFKVLKSSPGDAEACHWITQRDLVWMAN</sequence>
<keyword evidence="5 7" id="KW-0732">Signal</keyword>
<dbReference type="GO" id="GO:0048046">
    <property type="term" value="C:apoplast"/>
    <property type="evidence" value="ECO:0007669"/>
    <property type="project" value="UniProtKB-SubCell"/>
</dbReference>
<feature type="chain" id="PRO_5043370644" evidence="7">
    <location>
        <begin position="26"/>
        <end position="340"/>
    </location>
</feature>
<dbReference type="SMART" id="SM01045">
    <property type="entry name" value="BURP"/>
    <property type="match status" value="1"/>
</dbReference>
<dbReference type="InterPro" id="IPR051897">
    <property type="entry name" value="PG-associated_BURP"/>
</dbReference>
<dbReference type="AlphaFoldDB" id="A0AAV1DL41"/>
<evidence type="ECO:0000313" key="9">
    <source>
        <dbReference type="EMBL" id="CAI9108605.1"/>
    </source>
</evidence>
<dbReference type="Pfam" id="PF03181">
    <property type="entry name" value="BURP"/>
    <property type="match status" value="1"/>
</dbReference>
<evidence type="ECO:0000313" key="10">
    <source>
        <dbReference type="Proteomes" id="UP001161247"/>
    </source>
</evidence>
<evidence type="ECO:0000256" key="7">
    <source>
        <dbReference type="SAM" id="SignalP"/>
    </source>
</evidence>
<evidence type="ECO:0000259" key="8">
    <source>
        <dbReference type="PROSITE" id="PS51277"/>
    </source>
</evidence>
<comment type="subcellular location">
    <subcellularLocation>
        <location evidence="1">Secreted</location>
        <location evidence="1">Cell wall</location>
    </subcellularLocation>
    <subcellularLocation>
        <location evidence="2">Secreted</location>
        <location evidence="2">Extracellular space</location>
        <location evidence="2">Apoplast</location>
    </subcellularLocation>
</comment>
<reference evidence="9" key="1">
    <citation type="submission" date="2023-03" db="EMBL/GenBank/DDBJ databases">
        <authorList>
            <person name="Julca I."/>
        </authorList>
    </citation>
    <scope>NUCLEOTIDE SEQUENCE</scope>
</reference>
<dbReference type="EMBL" id="OX459123">
    <property type="protein sequence ID" value="CAI9108605.1"/>
    <property type="molecule type" value="Genomic_DNA"/>
</dbReference>